<feature type="compositionally biased region" description="Basic and acidic residues" evidence="1">
    <location>
        <begin position="64"/>
        <end position="78"/>
    </location>
</feature>
<proteinExistence type="predicted"/>
<reference evidence="2 3" key="1">
    <citation type="journal article" date="2021" name="Hortic Res">
        <title>Chromosome-scale assembly of the Dendrobium chrysotoxum genome enhances the understanding of orchid evolution.</title>
        <authorList>
            <person name="Zhang Y."/>
            <person name="Zhang G.Q."/>
            <person name="Zhang D."/>
            <person name="Liu X.D."/>
            <person name="Xu X.Y."/>
            <person name="Sun W.H."/>
            <person name="Yu X."/>
            <person name="Zhu X."/>
            <person name="Wang Z.W."/>
            <person name="Zhao X."/>
            <person name="Zhong W.Y."/>
            <person name="Chen H."/>
            <person name="Yin W.L."/>
            <person name="Huang T."/>
            <person name="Niu S.C."/>
            <person name="Liu Z.J."/>
        </authorList>
    </citation>
    <scope>NUCLEOTIDE SEQUENCE [LARGE SCALE GENOMIC DNA]</scope>
    <source>
        <strain evidence="2">Lindl</strain>
    </source>
</reference>
<evidence type="ECO:0000256" key="1">
    <source>
        <dbReference type="SAM" id="MobiDB-lite"/>
    </source>
</evidence>
<name>A0AAV7GBJ0_DENCH</name>
<feature type="region of interest" description="Disordered" evidence="1">
    <location>
        <begin position="54"/>
        <end position="78"/>
    </location>
</feature>
<evidence type="ECO:0000313" key="2">
    <source>
        <dbReference type="EMBL" id="KAH0459120.1"/>
    </source>
</evidence>
<dbReference type="PANTHER" id="PTHR46554">
    <property type="entry name" value="MEDIATOR OF RNA POLYMERASE II TRANSCRIPTION SUBUNIT 26A-RELATED"/>
    <property type="match status" value="1"/>
</dbReference>
<evidence type="ECO:0000313" key="3">
    <source>
        <dbReference type="Proteomes" id="UP000775213"/>
    </source>
</evidence>
<keyword evidence="3" id="KW-1185">Reference proteome</keyword>
<protein>
    <submittedName>
        <fullName evidence="2">Uncharacterized protein</fullName>
    </submittedName>
</protein>
<accession>A0AAV7GBJ0</accession>
<dbReference type="Proteomes" id="UP000775213">
    <property type="component" value="Unassembled WGS sequence"/>
</dbReference>
<sequence length="78" mass="9098">MKTKRSFDYWRKIFSCAKADVFELIDKAILVAVDYPNEFNDKKDLILETLYTPQLSHNNGNTNPKKENNPHPDNPEES</sequence>
<gene>
    <name evidence="2" type="ORF">IEQ34_011934</name>
</gene>
<comment type="caution">
    <text evidence="2">The sequence shown here is derived from an EMBL/GenBank/DDBJ whole genome shotgun (WGS) entry which is preliminary data.</text>
</comment>
<dbReference type="AlphaFoldDB" id="A0AAV7GBJ0"/>
<dbReference type="EMBL" id="JAGFBR010000011">
    <property type="protein sequence ID" value="KAH0459120.1"/>
    <property type="molecule type" value="Genomic_DNA"/>
</dbReference>
<organism evidence="2 3">
    <name type="scientific">Dendrobium chrysotoxum</name>
    <name type="common">Orchid</name>
    <dbReference type="NCBI Taxonomy" id="161865"/>
    <lineage>
        <taxon>Eukaryota</taxon>
        <taxon>Viridiplantae</taxon>
        <taxon>Streptophyta</taxon>
        <taxon>Embryophyta</taxon>
        <taxon>Tracheophyta</taxon>
        <taxon>Spermatophyta</taxon>
        <taxon>Magnoliopsida</taxon>
        <taxon>Liliopsida</taxon>
        <taxon>Asparagales</taxon>
        <taxon>Orchidaceae</taxon>
        <taxon>Epidendroideae</taxon>
        <taxon>Malaxideae</taxon>
        <taxon>Dendrobiinae</taxon>
        <taxon>Dendrobium</taxon>
    </lineage>
</organism>
<dbReference type="PANTHER" id="PTHR46554:SF2">
    <property type="entry name" value="TFIIS N-TERMINAL DOMAIN-CONTAINING PROTEIN"/>
    <property type="match status" value="1"/>
</dbReference>